<sequence length="332" mass="37574">MVAFSLLLTFLLAGQGSSQRFIGKGIGKVHGRIEGINKLLKLVVAEEMHNNNGLVGRESFSLAAPRRDYGITSNDVRYYLKHSLLSMCTPKDLESDRCFCKGKFEDAVIFKNRTLDSQAIVAADPANRLLVISYRMSVSEKNWDSNYKVDLARHPDLKGQEKVHRGHLEFFTSLYPQMKLAVLAMLKEPKYKDYKLHVTGYSLGASSAIISLPSWTHLLKENKLRNKIQLYSYSGPRPGNLEFAIYLENLGIPIVRYTKRGDVVPHVADQSAGYSQVGQEFYDTSLPLYPRELIKCSPNVMEDSRCSLKDYNFMATNHLTPFQKPLPLPPYC</sequence>
<name>A0ACC2RU54_9FUNG</name>
<reference evidence="1" key="1">
    <citation type="submission" date="2022-04" db="EMBL/GenBank/DDBJ databases">
        <title>Genome of the entomopathogenic fungus Entomophthora muscae.</title>
        <authorList>
            <person name="Elya C."/>
            <person name="Lovett B.R."/>
            <person name="Lee E."/>
            <person name="Macias A.M."/>
            <person name="Hajek A.E."/>
            <person name="De Bivort B.L."/>
            <person name="Kasson M.T."/>
            <person name="De Fine Licht H.H."/>
            <person name="Stajich J.E."/>
        </authorList>
    </citation>
    <scope>NUCLEOTIDE SEQUENCE</scope>
    <source>
        <strain evidence="1">Berkeley</strain>
    </source>
</reference>
<keyword evidence="2" id="KW-1185">Reference proteome</keyword>
<comment type="caution">
    <text evidence="1">The sequence shown here is derived from an EMBL/GenBank/DDBJ whole genome shotgun (WGS) entry which is preliminary data.</text>
</comment>
<evidence type="ECO:0000313" key="2">
    <source>
        <dbReference type="Proteomes" id="UP001165960"/>
    </source>
</evidence>
<protein>
    <submittedName>
        <fullName evidence="1">Uncharacterized protein</fullName>
    </submittedName>
</protein>
<proteinExistence type="predicted"/>
<gene>
    <name evidence="1" type="ORF">DSO57_1022427</name>
</gene>
<evidence type="ECO:0000313" key="1">
    <source>
        <dbReference type="EMBL" id="KAJ9053632.1"/>
    </source>
</evidence>
<dbReference type="EMBL" id="QTSX02006502">
    <property type="protein sequence ID" value="KAJ9053632.1"/>
    <property type="molecule type" value="Genomic_DNA"/>
</dbReference>
<dbReference type="Proteomes" id="UP001165960">
    <property type="component" value="Unassembled WGS sequence"/>
</dbReference>
<organism evidence="1 2">
    <name type="scientific">Entomophthora muscae</name>
    <dbReference type="NCBI Taxonomy" id="34485"/>
    <lineage>
        <taxon>Eukaryota</taxon>
        <taxon>Fungi</taxon>
        <taxon>Fungi incertae sedis</taxon>
        <taxon>Zoopagomycota</taxon>
        <taxon>Entomophthoromycotina</taxon>
        <taxon>Entomophthoromycetes</taxon>
        <taxon>Entomophthorales</taxon>
        <taxon>Entomophthoraceae</taxon>
        <taxon>Entomophthora</taxon>
    </lineage>
</organism>
<accession>A0ACC2RU54</accession>